<evidence type="ECO:0000256" key="3">
    <source>
        <dbReference type="ARBA" id="ARBA00023163"/>
    </source>
</evidence>
<dbReference type="KEGG" id="mgor:H0P51_23100"/>
<keyword evidence="3" id="KW-0804">Transcription</keyword>
<dbReference type="GO" id="GO:0043565">
    <property type="term" value="F:sequence-specific DNA binding"/>
    <property type="evidence" value="ECO:0007669"/>
    <property type="project" value="InterPro"/>
</dbReference>
<evidence type="ECO:0000256" key="2">
    <source>
        <dbReference type="ARBA" id="ARBA00023125"/>
    </source>
</evidence>
<gene>
    <name evidence="5" type="ORF">H0P51_23100</name>
</gene>
<proteinExistence type="predicted"/>
<feature type="domain" description="HTH araC/xylS-type" evidence="4">
    <location>
        <begin position="212"/>
        <end position="313"/>
    </location>
</feature>
<reference evidence="6" key="3">
    <citation type="submission" date="2023-07" db="EMBL/GenBank/DDBJ databases">
        <title>Description of Mycobacterium gordonae subsp. intergordonae subsp.nov. and Mycobacterium gordonae subsp. gordonae subsp. nov.</title>
        <authorList>
            <person name="Huang H."/>
        </authorList>
    </citation>
    <scope>NUCLEOTIDE SEQUENCE [LARGE SCALE GENOMIC DNA]</scope>
    <source>
        <strain evidence="6">24</strain>
    </source>
</reference>
<sequence length="320" mass="34908">MESTVLLDTRDLDEAEIALSANYSKIRINATTDSAPTSIRIERSLFGSIGIDAIDYGCGFSYEMDPPESIVISGVVSGALQASHQRQATFCWPGEVYVFGAQDGKGYRGQVRAGHYRNLVVERSILDRVAVPWGEPVQLTGSTPVSAAANRYLFDCIEYLRRAAAGDADQNPLIRGGVEQYLAALLLGSFPSTASPEPASAELRGGTPQLLRRAMGFIEENARADISLADIAATVHVTPRTLQYAFRKHRDCTPTEYLRLVRLHHAHRDLLTANGTVATVGEIAHRWGFAHLGRFAGYYSDEFGQSPQVTLRIGRVPLTG</sequence>
<dbReference type="SUPFAM" id="SSF46689">
    <property type="entry name" value="Homeodomain-like"/>
    <property type="match status" value="2"/>
</dbReference>
<evidence type="ECO:0000313" key="6">
    <source>
        <dbReference type="Proteomes" id="UP000510682"/>
    </source>
</evidence>
<dbReference type="PANTHER" id="PTHR46796">
    <property type="entry name" value="HTH-TYPE TRANSCRIPTIONAL ACTIVATOR RHAS-RELATED"/>
    <property type="match status" value="1"/>
</dbReference>
<dbReference type="AlphaFoldDB" id="A0A7D6IRW6"/>
<dbReference type="InterPro" id="IPR018060">
    <property type="entry name" value="HTH_AraC"/>
</dbReference>
<dbReference type="EMBL" id="CP059165">
    <property type="protein sequence ID" value="QLL10440.1"/>
    <property type="molecule type" value="Genomic_DNA"/>
</dbReference>
<dbReference type="Proteomes" id="UP000510682">
    <property type="component" value="Chromosome"/>
</dbReference>
<dbReference type="PANTHER" id="PTHR46796:SF12">
    <property type="entry name" value="HTH-TYPE DNA-BINDING TRANSCRIPTIONAL ACTIVATOR EUTR"/>
    <property type="match status" value="1"/>
</dbReference>
<accession>A0A7D6IRW6</accession>
<dbReference type="GO" id="GO:0003700">
    <property type="term" value="F:DNA-binding transcription factor activity"/>
    <property type="evidence" value="ECO:0007669"/>
    <property type="project" value="InterPro"/>
</dbReference>
<dbReference type="InterPro" id="IPR018062">
    <property type="entry name" value="HTH_AraC-typ_CS"/>
</dbReference>
<evidence type="ECO:0000256" key="1">
    <source>
        <dbReference type="ARBA" id="ARBA00023015"/>
    </source>
</evidence>
<dbReference type="Pfam" id="PF12833">
    <property type="entry name" value="HTH_18"/>
    <property type="match status" value="1"/>
</dbReference>
<dbReference type="InterPro" id="IPR050204">
    <property type="entry name" value="AraC_XylS_family_regulators"/>
</dbReference>
<dbReference type="InterPro" id="IPR009057">
    <property type="entry name" value="Homeodomain-like_sf"/>
</dbReference>
<evidence type="ECO:0000259" key="4">
    <source>
        <dbReference type="PROSITE" id="PS01124"/>
    </source>
</evidence>
<dbReference type="Gene3D" id="1.10.10.60">
    <property type="entry name" value="Homeodomain-like"/>
    <property type="match status" value="1"/>
</dbReference>
<keyword evidence="2" id="KW-0238">DNA-binding</keyword>
<name>A0A7D6IRW6_9MYCO</name>
<keyword evidence="1" id="KW-0805">Transcription regulation</keyword>
<dbReference type="PROSITE" id="PS00041">
    <property type="entry name" value="HTH_ARAC_FAMILY_1"/>
    <property type="match status" value="1"/>
</dbReference>
<reference evidence="6" key="1">
    <citation type="submission" date="2020-07" db="EMBL/GenBank/DDBJ databases">
        <title>Description of Mycobacterium gordonae subsp. intergordonae subsp.nov. and Mycobacterium gordonae subsp. gordonae subsp. nov.</title>
        <authorList>
            <person name="Yu X."/>
        </authorList>
    </citation>
    <scope>NUCLEOTIDE SEQUENCE [LARGE SCALE GENOMIC DNA]</scope>
    <source>
        <strain evidence="6">24</strain>
    </source>
</reference>
<protein>
    <submittedName>
        <fullName evidence="5">Helix-turn-helix transcriptional regulator</fullName>
    </submittedName>
</protein>
<dbReference type="SMART" id="SM00342">
    <property type="entry name" value="HTH_ARAC"/>
    <property type="match status" value="1"/>
</dbReference>
<organism evidence="5 6">
    <name type="scientific">Mycobacterium vicinigordonae</name>
    <dbReference type="NCBI Taxonomy" id="1719132"/>
    <lineage>
        <taxon>Bacteria</taxon>
        <taxon>Bacillati</taxon>
        <taxon>Actinomycetota</taxon>
        <taxon>Actinomycetes</taxon>
        <taxon>Mycobacteriales</taxon>
        <taxon>Mycobacteriaceae</taxon>
        <taxon>Mycobacterium</taxon>
    </lineage>
</organism>
<dbReference type="PROSITE" id="PS01124">
    <property type="entry name" value="HTH_ARAC_FAMILY_2"/>
    <property type="match status" value="1"/>
</dbReference>
<evidence type="ECO:0000313" key="5">
    <source>
        <dbReference type="EMBL" id="QLL10440.1"/>
    </source>
</evidence>
<keyword evidence="6" id="KW-1185">Reference proteome</keyword>
<reference evidence="5 6" key="2">
    <citation type="submission" date="2020-07" db="EMBL/GenBank/DDBJ databases">
        <authorList>
            <person name="Yu X."/>
        </authorList>
    </citation>
    <scope>NUCLEOTIDE SEQUENCE [LARGE SCALE GENOMIC DNA]</scope>
    <source>
        <strain evidence="6">24</strain>
    </source>
</reference>